<protein>
    <recommendedName>
        <fullName evidence="4">DUF4878 domain-containing protein</fullName>
    </recommendedName>
</protein>
<reference evidence="3" key="1">
    <citation type="submission" date="2023-12" db="EMBL/GenBank/DDBJ databases">
        <title>Novel species in genus Nocardioides.</title>
        <authorList>
            <person name="Zhou H."/>
        </authorList>
    </citation>
    <scope>NUCLEOTIDE SEQUENCE [LARGE SCALE GENOMIC DNA]</scope>
    <source>
        <strain evidence="3">HM61</strain>
    </source>
</reference>
<feature type="signal peptide" evidence="1">
    <location>
        <begin position="1"/>
        <end position="22"/>
    </location>
</feature>
<proteinExistence type="predicted"/>
<sequence length="140" mass="14722">MRSPSRRQCAGAAALAAALTFAAGCSGEPDEDPETVVQAVVDARTSGDCDDYADHFVDGDVVGGCTEGDADPVVGDGPEVGEATVDGDEAEVEVVDHYDCSTWDEPDVESVDVYFLVVDDGEWLVDDIDFAETTSDDCFT</sequence>
<accession>A0ABZ0ZQI8</accession>
<keyword evidence="1" id="KW-0732">Signal</keyword>
<evidence type="ECO:0000313" key="2">
    <source>
        <dbReference type="EMBL" id="WQQ26041.1"/>
    </source>
</evidence>
<evidence type="ECO:0000313" key="3">
    <source>
        <dbReference type="Proteomes" id="UP001327225"/>
    </source>
</evidence>
<evidence type="ECO:0008006" key="4">
    <source>
        <dbReference type="Google" id="ProtNLM"/>
    </source>
</evidence>
<organism evidence="2 3">
    <name type="scientific">Nocardioides bizhenqiangii</name>
    <dbReference type="NCBI Taxonomy" id="3095076"/>
    <lineage>
        <taxon>Bacteria</taxon>
        <taxon>Bacillati</taxon>
        <taxon>Actinomycetota</taxon>
        <taxon>Actinomycetes</taxon>
        <taxon>Propionibacteriales</taxon>
        <taxon>Nocardioidaceae</taxon>
        <taxon>Nocardioides</taxon>
    </lineage>
</organism>
<dbReference type="Proteomes" id="UP001327225">
    <property type="component" value="Chromosome"/>
</dbReference>
<evidence type="ECO:0000256" key="1">
    <source>
        <dbReference type="SAM" id="SignalP"/>
    </source>
</evidence>
<dbReference type="PROSITE" id="PS51257">
    <property type="entry name" value="PROKAR_LIPOPROTEIN"/>
    <property type="match status" value="1"/>
</dbReference>
<dbReference type="EMBL" id="CP141059">
    <property type="protein sequence ID" value="WQQ26041.1"/>
    <property type="molecule type" value="Genomic_DNA"/>
</dbReference>
<dbReference type="RefSeq" id="WP_322937159.1">
    <property type="nucleotide sequence ID" value="NZ_CP141059.1"/>
</dbReference>
<name>A0ABZ0ZQI8_9ACTN</name>
<feature type="chain" id="PRO_5045938173" description="DUF4878 domain-containing protein" evidence="1">
    <location>
        <begin position="23"/>
        <end position="140"/>
    </location>
</feature>
<gene>
    <name evidence="2" type="ORF">SHK19_19005</name>
</gene>
<keyword evidence="3" id="KW-1185">Reference proteome</keyword>